<protein>
    <recommendedName>
        <fullName evidence="4">Colicin E1 (Microcin) immunity protein</fullName>
    </recommendedName>
</protein>
<keyword evidence="1" id="KW-0812">Transmembrane</keyword>
<evidence type="ECO:0000313" key="2">
    <source>
        <dbReference type="EMBL" id="SDY38038.1"/>
    </source>
</evidence>
<reference evidence="2 3" key="1">
    <citation type="submission" date="2016-10" db="EMBL/GenBank/DDBJ databases">
        <authorList>
            <person name="de Groot N.N."/>
        </authorList>
    </citation>
    <scope>NUCLEOTIDE SEQUENCE [LARGE SCALE GENOMIC DNA]</scope>
    <source>
        <strain evidence="2 3">ICMP 14252</strain>
    </source>
</reference>
<gene>
    <name evidence="2" type="ORF">SAMN05216247_103550</name>
</gene>
<keyword evidence="1" id="KW-0472">Membrane</keyword>
<evidence type="ECO:0008006" key="4">
    <source>
        <dbReference type="Google" id="ProtNLM"/>
    </source>
</evidence>
<keyword evidence="1" id="KW-1133">Transmembrane helix</keyword>
<evidence type="ECO:0000256" key="1">
    <source>
        <dbReference type="SAM" id="Phobius"/>
    </source>
</evidence>
<organism evidence="2 3">
    <name type="scientific">Pseudomonas salomonii</name>
    <dbReference type="NCBI Taxonomy" id="191391"/>
    <lineage>
        <taxon>Bacteria</taxon>
        <taxon>Pseudomonadati</taxon>
        <taxon>Pseudomonadota</taxon>
        <taxon>Gammaproteobacteria</taxon>
        <taxon>Pseudomonadales</taxon>
        <taxon>Pseudomonadaceae</taxon>
        <taxon>Pseudomonas</taxon>
    </lineage>
</organism>
<name>A0A1H3JF47_9PSED</name>
<evidence type="ECO:0000313" key="3">
    <source>
        <dbReference type="Proteomes" id="UP000182902"/>
    </source>
</evidence>
<feature type="transmembrane region" description="Helical" evidence="1">
    <location>
        <begin position="148"/>
        <end position="165"/>
    </location>
</feature>
<accession>A0A1H3JF47</accession>
<feature type="transmembrane region" description="Helical" evidence="1">
    <location>
        <begin position="197"/>
        <end position="220"/>
    </location>
</feature>
<proteinExistence type="predicted"/>
<sequence>MHAPSQPVANSCPQSALCSEGACRIAVPSRLRSSHRLLGALRTPAQASLLATGLCAAAEVSIVVLKFAGCRVSSARACSNLARGRPHSRRPLTGVKRRLMTQGRKAENYFRKIRTRMRLEKNYYLKSFVIALFIFCLTVSVFKSSDKAALYILICGVNALLFPLARRAVENVVFRFTGKEFWATHPLRAAASYGGHVLLWMCYFVFAIPLGACYGLWLWLKK</sequence>
<feature type="transmembrane region" description="Helical" evidence="1">
    <location>
        <begin position="123"/>
        <end position="142"/>
    </location>
</feature>
<dbReference type="Proteomes" id="UP000182902">
    <property type="component" value="Unassembled WGS sequence"/>
</dbReference>
<dbReference type="AlphaFoldDB" id="A0A1H3JF47"/>
<dbReference type="EMBL" id="FNOX01000003">
    <property type="protein sequence ID" value="SDY38038.1"/>
    <property type="molecule type" value="Genomic_DNA"/>
</dbReference>